<keyword evidence="4 6" id="KW-1133">Transmembrane helix</keyword>
<feature type="transmembrane region" description="Helical" evidence="6">
    <location>
        <begin position="316"/>
        <end position="333"/>
    </location>
</feature>
<dbReference type="SUPFAM" id="SSF103473">
    <property type="entry name" value="MFS general substrate transporter"/>
    <property type="match status" value="1"/>
</dbReference>
<dbReference type="GO" id="GO:0005886">
    <property type="term" value="C:plasma membrane"/>
    <property type="evidence" value="ECO:0007669"/>
    <property type="project" value="UniProtKB-SubCell"/>
</dbReference>
<evidence type="ECO:0000313" key="9">
    <source>
        <dbReference type="Proteomes" id="UP000652354"/>
    </source>
</evidence>
<dbReference type="InterPro" id="IPR020846">
    <property type="entry name" value="MFS_dom"/>
</dbReference>
<sequence>MALAWRSRLPGFAIAHDTPRLIGETVTDLFSTLDAGQPRWRLPRSARDPRAWHVLAAFAVVGFGIGLTQNGAAGVVQDQVADLDTTVDVLGFTMVAYSLGVVVGAPLLMVGLGRMGRRPLLLATSAMFLLTSVATVLAPTVEALMVIRFLAGVPHGALLGAASYVAMTVLGRERRGRAVSIIMLGLTTSLIVGVPFMQWLSNASGWRMAYVAVTLVAVVAFAGVWAFTPNVPGNPHASPRAELRALRGRPLWTAIVAVTVGFAGLGAVFSYIVPLLEVTNGFGADQVTWILVVWGCAMTLGAYLGGRLTDRSHIGAGRLGLGLASLALLGIAVLGDMPAVTVALLVLLGCSIQIFSQSSQVHLMDVMHGSPSLGSALAHAALNAATALGTGLGALVIAAGFGYQAPAWAALALAAVAMVMITLGPGYRDLSRTPRAAP</sequence>
<feature type="transmembrane region" description="Helical" evidence="6">
    <location>
        <begin position="89"/>
        <end position="108"/>
    </location>
</feature>
<dbReference type="PROSITE" id="PS50850">
    <property type="entry name" value="MFS"/>
    <property type="match status" value="1"/>
</dbReference>
<organism evidence="8 9">
    <name type="scientific">Demequina activiva</name>
    <dbReference type="NCBI Taxonomy" id="1582364"/>
    <lineage>
        <taxon>Bacteria</taxon>
        <taxon>Bacillati</taxon>
        <taxon>Actinomycetota</taxon>
        <taxon>Actinomycetes</taxon>
        <taxon>Micrococcales</taxon>
        <taxon>Demequinaceae</taxon>
        <taxon>Demequina</taxon>
    </lineage>
</organism>
<keyword evidence="2" id="KW-1003">Cell membrane</keyword>
<feature type="domain" description="Major facilitator superfamily (MFS) profile" evidence="7">
    <location>
        <begin position="54"/>
        <end position="432"/>
    </location>
</feature>
<evidence type="ECO:0000259" key="7">
    <source>
        <dbReference type="PROSITE" id="PS50850"/>
    </source>
</evidence>
<name>A0A919Q4J5_9MICO</name>
<evidence type="ECO:0000256" key="6">
    <source>
        <dbReference type="SAM" id="Phobius"/>
    </source>
</evidence>
<feature type="transmembrane region" description="Helical" evidence="6">
    <location>
        <begin position="209"/>
        <end position="231"/>
    </location>
</feature>
<feature type="transmembrane region" description="Helical" evidence="6">
    <location>
        <begin position="286"/>
        <end position="304"/>
    </location>
</feature>
<proteinExistence type="predicted"/>
<feature type="transmembrane region" description="Helical" evidence="6">
    <location>
        <begin position="377"/>
        <end position="401"/>
    </location>
</feature>
<evidence type="ECO:0000256" key="2">
    <source>
        <dbReference type="ARBA" id="ARBA00022475"/>
    </source>
</evidence>
<evidence type="ECO:0000256" key="3">
    <source>
        <dbReference type="ARBA" id="ARBA00022692"/>
    </source>
</evidence>
<comment type="caution">
    <text evidence="8">The sequence shown here is derived from an EMBL/GenBank/DDBJ whole genome shotgun (WGS) entry which is preliminary data.</text>
</comment>
<dbReference type="Gene3D" id="1.20.1250.20">
    <property type="entry name" value="MFS general substrate transporter like domains"/>
    <property type="match status" value="2"/>
</dbReference>
<feature type="transmembrane region" description="Helical" evidence="6">
    <location>
        <begin position="178"/>
        <end position="197"/>
    </location>
</feature>
<keyword evidence="9" id="KW-1185">Reference proteome</keyword>
<evidence type="ECO:0000256" key="4">
    <source>
        <dbReference type="ARBA" id="ARBA00022989"/>
    </source>
</evidence>
<feature type="transmembrane region" description="Helical" evidence="6">
    <location>
        <begin position="51"/>
        <end position="69"/>
    </location>
</feature>
<feature type="transmembrane region" description="Helical" evidence="6">
    <location>
        <begin position="251"/>
        <end position="274"/>
    </location>
</feature>
<keyword evidence="3 6" id="KW-0812">Transmembrane</keyword>
<accession>A0A919Q4J5</accession>
<dbReference type="Pfam" id="PF07690">
    <property type="entry name" value="MFS_1"/>
    <property type="match status" value="1"/>
</dbReference>
<evidence type="ECO:0000256" key="1">
    <source>
        <dbReference type="ARBA" id="ARBA00004651"/>
    </source>
</evidence>
<evidence type="ECO:0000256" key="5">
    <source>
        <dbReference type="ARBA" id="ARBA00023136"/>
    </source>
</evidence>
<comment type="subcellular location">
    <subcellularLocation>
        <location evidence="1">Cell membrane</location>
        <topology evidence="1">Multi-pass membrane protein</topology>
    </subcellularLocation>
</comment>
<evidence type="ECO:0000313" key="8">
    <source>
        <dbReference type="EMBL" id="GIG55067.1"/>
    </source>
</evidence>
<dbReference type="InterPro" id="IPR011701">
    <property type="entry name" value="MFS"/>
</dbReference>
<dbReference type="InterPro" id="IPR036259">
    <property type="entry name" value="MFS_trans_sf"/>
</dbReference>
<feature type="transmembrane region" description="Helical" evidence="6">
    <location>
        <begin position="145"/>
        <end position="166"/>
    </location>
</feature>
<keyword evidence="5 6" id="KW-0472">Membrane</keyword>
<dbReference type="PANTHER" id="PTHR43124:SF3">
    <property type="entry name" value="CHLORAMPHENICOL EFFLUX PUMP RV0191"/>
    <property type="match status" value="1"/>
</dbReference>
<dbReference type="AlphaFoldDB" id="A0A919Q4J5"/>
<dbReference type="Proteomes" id="UP000652354">
    <property type="component" value="Unassembled WGS sequence"/>
</dbReference>
<dbReference type="PANTHER" id="PTHR43124">
    <property type="entry name" value="PURINE EFFLUX PUMP PBUE"/>
    <property type="match status" value="1"/>
</dbReference>
<reference evidence="8" key="1">
    <citation type="submission" date="2021-01" db="EMBL/GenBank/DDBJ databases">
        <title>Whole genome shotgun sequence of Demequina activiva NBRC 110675.</title>
        <authorList>
            <person name="Komaki H."/>
            <person name="Tamura T."/>
        </authorList>
    </citation>
    <scope>NUCLEOTIDE SEQUENCE</scope>
    <source>
        <strain evidence="8">NBRC 110675</strain>
    </source>
</reference>
<feature type="transmembrane region" description="Helical" evidence="6">
    <location>
        <begin position="120"/>
        <end position="139"/>
    </location>
</feature>
<dbReference type="EMBL" id="BONR01000004">
    <property type="protein sequence ID" value="GIG55067.1"/>
    <property type="molecule type" value="Genomic_DNA"/>
</dbReference>
<gene>
    <name evidence="8" type="ORF">Dac01nite_18190</name>
</gene>
<dbReference type="InterPro" id="IPR050189">
    <property type="entry name" value="MFS_Efflux_Transporters"/>
</dbReference>
<protein>
    <submittedName>
        <fullName evidence="8">MFS transporter</fullName>
    </submittedName>
</protein>
<dbReference type="CDD" id="cd17324">
    <property type="entry name" value="MFS_NepI_like"/>
    <property type="match status" value="1"/>
</dbReference>
<feature type="transmembrane region" description="Helical" evidence="6">
    <location>
        <begin position="407"/>
        <end position="427"/>
    </location>
</feature>
<dbReference type="GO" id="GO:0022857">
    <property type="term" value="F:transmembrane transporter activity"/>
    <property type="evidence" value="ECO:0007669"/>
    <property type="project" value="InterPro"/>
</dbReference>